<evidence type="ECO:0000259" key="2">
    <source>
        <dbReference type="Pfam" id="PF00144"/>
    </source>
</evidence>
<dbReference type="EMBL" id="BONQ01000129">
    <property type="protein sequence ID" value="GIG50288.1"/>
    <property type="molecule type" value="Genomic_DNA"/>
</dbReference>
<keyword evidence="4" id="KW-1185">Reference proteome</keyword>
<feature type="domain" description="Beta-lactamase-related" evidence="2">
    <location>
        <begin position="27"/>
        <end position="298"/>
    </location>
</feature>
<dbReference type="RefSeq" id="WP_203851935.1">
    <property type="nucleotide sequence ID" value="NZ_BAAAVW010000027.1"/>
</dbReference>
<sequence>MSNLRHRTATLIRQAGYTDDQPIVVGIQQRGAPPVFSAQGSTLTASTPVYAASLAKQITAACAALLVNQGRLNMRSTLAQWLPELPGWAHEIHLRHLVHHTAGLPADDHIDTLIRTDHDRTTAGIIGALARSVDAPSTPGGQYLYSNAGYVCLAAAVERAAGQPLPEFARAHVFAPLRMNRSQYWPGPAPHPPGAAPLPDPRPAPLSLGDGGIWTTAHDLIRWNQALEADELGISTLLHTPGTLDDGTVLDYAWGLGLRTHAGRRIYRHGGGWPGLRAQLIRIPDQRSSIVILALADDTDRTIGLANALLDELNPADPILGTRAD</sequence>
<protein>
    <submittedName>
        <fullName evidence="3">Lipoprotein</fullName>
    </submittedName>
</protein>
<dbReference type="InterPro" id="IPR012338">
    <property type="entry name" value="Beta-lactam/transpept-like"/>
</dbReference>
<dbReference type="Gene3D" id="3.40.710.10">
    <property type="entry name" value="DD-peptidase/beta-lactamase superfamily"/>
    <property type="match status" value="1"/>
</dbReference>
<comment type="caution">
    <text evidence="3">The sequence shown here is derived from an EMBL/GenBank/DDBJ whole genome shotgun (WGS) entry which is preliminary data.</text>
</comment>
<dbReference type="SUPFAM" id="SSF56601">
    <property type="entry name" value="beta-lactamase/transpeptidase-like"/>
    <property type="match status" value="1"/>
</dbReference>
<evidence type="ECO:0000313" key="3">
    <source>
        <dbReference type="EMBL" id="GIG50288.1"/>
    </source>
</evidence>
<organism evidence="3 4">
    <name type="scientific">Dactylosporangium siamense</name>
    <dbReference type="NCBI Taxonomy" id="685454"/>
    <lineage>
        <taxon>Bacteria</taxon>
        <taxon>Bacillati</taxon>
        <taxon>Actinomycetota</taxon>
        <taxon>Actinomycetes</taxon>
        <taxon>Micromonosporales</taxon>
        <taxon>Micromonosporaceae</taxon>
        <taxon>Dactylosporangium</taxon>
    </lineage>
</organism>
<dbReference type="AlphaFoldDB" id="A0A919PX75"/>
<reference evidence="3" key="1">
    <citation type="submission" date="2021-01" db="EMBL/GenBank/DDBJ databases">
        <title>Whole genome shotgun sequence of Dactylosporangium siamense NBRC 106093.</title>
        <authorList>
            <person name="Komaki H."/>
            <person name="Tamura T."/>
        </authorList>
    </citation>
    <scope>NUCLEOTIDE SEQUENCE</scope>
    <source>
        <strain evidence="3">NBRC 106093</strain>
    </source>
</reference>
<dbReference type="Proteomes" id="UP000660611">
    <property type="component" value="Unassembled WGS sequence"/>
</dbReference>
<gene>
    <name evidence="3" type="ORF">Dsi01nite_083290</name>
</gene>
<accession>A0A919PX75</accession>
<evidence type="ECO:0000313" key="4">
    <source>
        <dbReference type="Proteomes" id="UP000660611"/>
    </source>
</evidence>
<dbReference type="InterPro" id="IPR001466">
    <property type="entry name" value="Beta-lactam-related"/>
</dbReference>
<evidence type="ECO:0000256" key="1">
    <source>
        <dbReference type="SAM" id="MobiDB-lite"/>
    </source>
</evidence>
<feature type="region of interest" description="Disordered" evidence="1">
    <location>
        <begin position="185"/>
        <end position="209"/>
    </location>
</feature>
<keyword evidence="3" id="KW-0449">Lipoprotein</keyword>
<dbReference type="PANTHER" id="PTHR46825:SF9">
    <property type="entry name" value="BETA-LACTAMASE-RELATED DOMAIN-CONTAINING PROTEIN"/>
    <property type="match status" value="1"/>
</dbReference>
<name>A0A919PX75_9ACTN</name>
<dbReference type="PANTHER" id="PTHR46825">
    <property type="entry name" value="D-ALANYL-D-ALANINE-CARBOXYPEPTIDASE/ENDOPEPTIDASE AMPH"/>
    <property type="match status" value="1"/>
</dbReference>
<proteinExistence type="predicted"/>
<dbReference type="InterPro" id="IPR050491">
    <property type="entry name" value="AmpC-like"/>
</dbReference>
<feature type="compositionally biased region" description="Pro residues" evidence="1">
    <location>
        <begin position="187"/>
        <end position="204"/>
    </location>
</feature>
<dbReference type="Pfam" id="PF00144">
    <property type="entry name" value="Beta-lactamase"/>
    <property type="match status" value="1"/>
</dbReference>